<dbReference type="RefSeq" id="WP_265128715.1">
    <property type="nucleotide sequence ID" value="NZ_JAPCHY010000013.1"/>
</dbReference>
<organism evidence="1 2">
    <name type="scientific">Xanthomonas chitinilytica</name>
    <dbReference type="NCBI Taxonomy" id="2989819"/>
    <lineage>
        <taxon>Bacteria</taxon>
        <taxon>Pseudomonadati</taxon>
        <taxon>Pseudomonadota</taxon>
        <taxon>Gammaproteobacteria</taxon>
        <taxon>Lysobacterales</taxon>
        <taxon>Lysobacteraceae</taxon>
        <taxon>Xanthomonas</taxon>
    </lineage>
</organism>
<proteinExistence type="predicted"/>
<comment type="caution">
    <text evidence="1">The sequence shown here is derived from an EMBL/GenBank/DDBJ whole genome shotgun (WGS) entry which is preliminary data.</text>
</comment>
<evidence type="ECO:0000313" key="1">
    <source>
        <dbReference type="EMBL" id="MCW4473729.1"/>
    </source>
</evidence>
<accession>A0ABT3JZ09</accession>
<sequence length="303" mass="32579">MATHLQRLAASGDPRQLYAAALLVPVALQDADDERTAELDGWRQEWLDAALRRGADNPLLARAAVARCLSADPCDASEAVRTLQEAAQADLAAQLQLMVYGQRHMRTELADQAWQAAARATRYGDGFSEVLALLNAATADVELPPMTPELAVALKQGEDPATPQGVLQVHLFAIAAAHWNPGLKTALDACPDSRMDDDPVLARQCRAVFGLMAESGSLLGSRLGTNKMIGLAADEAGQARWLHRQRELQWLTQQTLAILQRQAVPPGYLQWVAEAGEVGAMRQLLAQHGIAPKPAADWSPPAG</sequence>
<keyword evidence="2" id="KW-1185">Reference proteome</keyword>
<evidence type="ECO:0000313" key="2">
    <source>
        <dbReference type="Proteomes" id="UP001209922"/>
    </source>
</evidence>
<reference evidence="1 2" key="1">
    <citation type="submission" date="2022-10" db="EMBL/GenBank/DDBJ databases">
        <title>Xanthomonas sp. H13-6.</title>
        <authorList>
            <person name="Liu X."/>
            <person name="Deng Z."/>
            <person name="Jiang Y."/>
            <person name="Yu T."/>
            <person name="Ai J."/>
        </authorList>
    </citation>
    <scope>NUCLEOTIDE SEQUENCE [LARGE SCALE GENOMIC DNA]</scope>
    <source>
        <strain evidence="1 2">H13-6</strain>
    </source>
</reference>
<dbReference type="EMBL" id="JAPCHY010000013">
    <property type="protein sequence ID" value="MCW4473729.1"/>
    <property type="molecule type" value="Genomic_DNA"/>
</dbReference>
<dbReference type="Proteomes" id="UP001209922">
    <property type="component" value="Unassembled WGS sequence"/>
</dbReference>
<name>A0ABT3JZ09_9XANT</name>
<protein>
    <submittedName>
        <fullName evidence="1">Uncharacterized protein</fullName>
    </submittedName>
</protein>
<gene>
    <name evidence="1" type="ORF">OK345_14605</name>
</gene>